<organism evidence="2 3">
    <name type="scientific">Trichoderma asperellum (strain ATCC 204424 / CBS 433.97 / NBRC 101777)</name>
    <dbReference type="NCBI Taxonomy" id="1042311"/>
    <lineage>
        <taxon>Eukaryota</taxon>
        <taxon>Fungi</taxon>
        <taxon>Dikarya</taxon>
        <taxon>Ascomycota</taxon>
        <taxon>Pezizomycotina</taxon>
        <taxon>Sordariomycetes</taxon>
        <taxon>Hypocreomycetidae</taxon>
        <taxon>Hypocreales</taxon>
        <taxon>Hypocreaceae</taxon>
        <taxon>Trichoderma</taxon>
    </lineage>
</organism>
<evidence type="ECO:0000256" key="1">
    <source>
        <dbReference type="SAM" id="Phobius"/>
    </source>
</evidence>
<accession>A0A2T3ZJE8</accession>
<dbReference type="EMBL" id="KZ679257">
    <property type="protein sequence ID" value="PTB44893.1"/>
    <property type="molecule type" value="Genomic_DNA"/>
</dbReference>
<keyword evidence="1" id="KW-0472">Membrane</keyword>
<evidence type="ECO:0000313" key="2">
    <source>
        <dbReference type="EMBL" id="PTB44893.1"/>
    </source>
</evidence>
<keyword evidence="1" id="KW-0812">Transmembrane</keyword>
<gene>
    <name evidence="2" type="ORF">M441DRAFT_300649</name>
</gene>
<sequence length="72" mass="8064">MAVYIPSNRASPPLSARFCHLPSFPFSCHNLSLFIHLFFLPPLSSSSFDFFLYLSFCLLTCLLACLLPPPPV</sequence>
<proteinExistence type="predicted"/>
<name>A0A2T3ZJE8_TRIA4</name>
<reference evidence="2 3" key="1">
    <citation type="submission" date="2016-07" db="EMBL/GenBank/DDBJ databases">
        <title>Multiple horizontal gene transfer events from other fungi enriched the ability of initially mycotrophic Trichoderma (Ascomycota) to feed on dead plant biomass.</title>
        <authorList>
            <consortium name="DOE Joint Genome Institute"/>
            <person name="Aerts A."/>
            <person name="Atanasova L."/>
            <person name="Chenthamara K."/>
            <person name="Zhang J."/>
            <person name="Grujic M."/>
            <person name="Henrissat B."/>
            <person name="Kuo A."/>
            <person name="Salamov A."/>
            <person name="Lipzen A."/>
            <person name="Labutti K."/>
            <person name="Barry K."/>
            <person name="Miao Y."/>
            <person name="Rahimi M.J."/>
            <person name="Shen Q."/>
            <person name="Grigoriev I.V."/>
            <person name="Kubicek C.P."/>
            <person name="Druzhinina I.S."/>
        </authorList>
    </citation>
    <scope>NUCLEOTIDE SEQUENCE [LARGE SCALE GENOMIC DNA]</scope>
    <source>
        <strain evidence="2 3">CBS 433.97</strain>
    </source>
</reference>
<dbReference type="AlphaFoldDB" id="A0A2T3ZJE8"/>
<evidence type="ECO:0000313" key="3">
    <source>
        <dbReference type="Proteomes" id="UP000240493"/>
    </source>
</evidence>
<protein>
    <submittedName>
        <fullName evidence="2">Uncharacterized protein</fullName>
    </submittedName>
</protein>
<keyword evidence="3" id="KW-1185">Reference proteome</keyword>
<keyword evidence="1" id="KW-1133">Transmembrane helix</keyword>
<dbReference type="Proteomes" id="UP000240493">
    <property type="component" value="Unassembled WGS sequence"/>
</dbReference>
<feature type="transmembrane region" description="Helical" evidence="1">
    <location>
        <begin position="24"/>
        <end position="43"/>
    </location>
</feature>
<feature type="transmembrane region" description="Helical" evidence="1">
    <location>
        <begin position="50"/>
        <end position="69"/>
    </location>
</feature>